<feature type="non-terminal residue" evidence="9">
    <location>
        <position position="1"/>
    </location>
</feature>
<evidence type="ECO:0000313" key="10">
    <source>
        <dbReference type="Proteomes" id="UP001233999"/>
    </source>
</evidence>
<evidence type="ECO:0000256" key="7">
    <source>
        <dbReference type="ARBA" id="ARBA00023224"/>
    </source>
</evidence>
<protein>
    <recommendedName>
        <fullName evidence="8">Gustatory receptor</fullName>
    </recommendedName>
</protein>
<dbReference type="GO" id="GO:0005886">
    <property type="term" value="C:plasma membrane"/>
    <property type="evidence" value="ECO:0007669"/>
    <property type="project" value="UniProtKB-SubCell"/>
</dbReference>
<keyword evidence="6 8" id="KW-0675">Receptor</keyword>
<feature type="non-terminal residue" evidence="9">
    <location>
        <position position="421"/>
    </location>
</feature>
<feature type="transmembrane region" description="Helical" evidence="8">
    <location>
        <begin position="321"/>
        <end position="342"/>
    </location>
</feature>
<feature type="transmembrane region" description="Helical" evidence="8">
    <location>
        <begin position="285"/>
        <end position="309"/>
    </location>
</feature>
<comment type="subcellular location">
    <subcellularLocation>
        <location evidence="1 8">Cell membrane</location>
        <topology evidence="1 8">Multi-pass membrane protein</topology>
    </subcellularLocation>
</comment>
<dbReference type="GO" id="GO:0030425">
    <property type="term" value="C:dendrite"/>
    <property type="evidence" value="ECO:0007669"/>
    <property type="project" value="TreeGrafter"/>
</dbReference>
<evidence type="ECO:0000256" key="2">
    <source>
        <dbReference type="ARBA" id="ARBA00022475"/>
    </source>
</evidence>
<dbReference type="Proteomes" id="UP001233999">
    <property type="component" value="Unassembled WGS sequence"/>
</dbReference>
<dbReference type="PANTHER" id="PTHR21143:SF121">
    <property type="entry name" value="GUSTATORY AND ODORANT RECEPTOR 21A"/>
    <property type="match status" value="1"/>
</dbReference>
<keyword evidence="7 8" id="KW-0807">Transducer</keyword>
<comment type="similarity">
    <text evidence="8">Belongs to the insect chemoreceptor superfamily. Gustatory receptor (GR) family.</text>
</comment>
<reference evidence="9" key="1">
    <citation type="journal article" date="2023" name="IScience">
        <title>Live-bearing cockroach genome reveals convergent evolutionary mechanisms linked to viviparity in insects and beyond.</title>
        <authorList>
            <person name="Fouks B."/>
            <person name="Harrison M.C."/>
            <person name="Mikhailova A.A."/>
            <person name="Marchal E."/>
            <person name="English S."/>
            <person name="Carruthers M."/>
            <person name="Jennings E.C."/>
            <person name="Chiamaka E.L."/>
            <person name="Frigard R.A."/>
            <person name="Pippel M."/>
            <person name="Attardo G.M."/>
            <person name="Benoit J.B."/>
            <person name="Bornberg-Bauer E."/>
            <person name="Tobe S.S."/>
        </authorList>
    </citation>
    <scope>NUCLEOTIDE SEQUENCE</scope>
    <source>
        <strain evidence="9">Stay&amp;Tobe</strain>
    </source>
</reference>
<keyword evidence="10" id="KW-1185">Reference proteome</keyword>
<evidence type="ECO:0000313" key="9">
    <source>
        <dbReference type="EMBL" id="KAJ9599292.1"/>
    </source>
</evidence>
<name>A0AAD8ERP2_DIPPU</name>
<keyword evidence="4 8" id="KW-1133">Transmembrane helix</keyword>
<dbReference type="PANTHER" id="PTHR21143">
    <property type="entry name" value="INVERTEBRATE GUSTATORY RECEPTOR"/>
    <property type="match status" value="1"/>
</dbReference>
<feature type="transmembrane region" description="Helical" evidence="8">
    <location>
        <begin position="37"/>
        <end position="62"/>
    </location>
</feature>
<evidence type="ECO:0000256" key="8">
    <source>
        <dbReference type="RuleBase" id="RU363108"/>
    </source>
</evidence>
<accession>A0AAD8ERP2</accession>
<dbReference type="GO" id="GO:0030424">
    <property type="term" value="C:axon"/>
    <property type="evidence" value="ECO:0007669"/>
    <property type="project" value="TreeGrafter"/>
</dbReference>
<sequence>SAILPLHYFSKVVGLAPYSLEDMFQGSRTGHSKMFKYVNAIYSIVVFLLVIFLFPFLVIWKLEVIYAMTADDGITFVIVDILGSITQFFANICSIFQLAFRSLEKIQKMFCEMKKIDILLNIKSKFYRRIGIYCIIQVLFCSIFSSLLYGYDFILWFDIKENFSDVSKILNNTIMMVMVIIFVNYIAYVKTRLKILNCELMKCFGFNAEKEIDIYLQRLSAYRLSDSDDGHRNGEPSFPDKFHHYEFNKGFPKLILWDKIRILREVNFKLNQLIIDLNSVYSIPLLLEILTILVKIAVKLHLVIVTIFFENVTERPKALFAIVNTCWITLFFVKLILMTVYCQKVMNHASHTLLLLQKLLTLTPLHKDLAKELEIFSEQLLHNNLQISPCGFFVLDHPFLSRCLEILVAYIVILLQFTQSD</sequence>
<proteinExistence type="inferred from homology"/>
<evidence type="ECO:0000256" key="3">
    <source>
        <dbReference type="ARBA" id="ARBA00022692"/>
    </source>
</evidence>
<comment type="caution">
    <text evidence="9">The sequence shown here is derived from an EMBL/GenBank/DDBJ whole genome shotgun (WGS) entry which is preliminary data.</text>
</comment>
<gene>
    <name evidence="9" type="ORF">L9F63_010232</name>
</gene>
<comment type="function">
    <text evidence="8">Gustatory receptor which mediates acceptance or avoidance behavior, depending on its substrates.</text>
</comment>
<feature type="transmembrane region" description="Helical" evidence="8">
    <location>
        <begin position="169"/>
        <end position="187"/>
    </location>
</feature>
<dbReference type="GO" id="GO:0043025">
    <property type="term" value="C:neuronal cell body"/>
    <property type="evidence" value="ECO:0007669"/>
    <property type="project" value="TreeGrafter"/>
</dbReference>
<dbReference type="GO" id="GO:0050909">
    <property type="term" value="P:sensory perception of taste"/>
    <property type="evidence" value="ECO:0007669"/>
    <property type="project" value="InterPro"/>
</dbReference>
<evidence type="ECO:0000256" key="6">
    <source>
        <dbReference type="ARBA" id="ARBA00023170"/>
    </source>
</evidence>
<dbReference type="InterPro" id="IPR013604">
    <property type="entry name" value="7TM_chemorcpt"/>
</dbReference>
<keyword evidence="3 8" id="KW-0812">Transmembrane</keyword>
<dbReference type="GO" id="GO:0007165">
    <property type="term" value="P:signal transduction"/>
    <property type="evidence" value="ECO:0007669"/>
    <property type="project" value="UniProtKB-KW"/>
</dbReference>
<feature type="transmembrane region" description="Helical" evidence="8">
    <location>
        <begin position="130"/>
        <end position="149"/>
    </location>
</feature>
<dbReference type="EMBL" id="JASPKZ010000821">
    <property type="protein sequence ID" value="KAJ9599292.1"/>
    <property type="molecule type" value="Genomic_DNA"/>
</dbReference>
<reference evidence="9" key="2">
    <citation type="submission" date="2023-05" db="EMBL/GenBank/DDBJ databases">
        <authorList>
            <person name="Fouks B."/>
        </authorList>
    </citation>
    <scope>NUCLEOTIDE SEQUENCE</scope>
    <source>
        <strain evidence="9">Stay&amp;Tobe</strain>
        <tissue evidence="9">Testes</tissue>
    </source>
</reference>
<evidence type="ECO:0000256" key="1">
    <source>
        <dbReference type="ARBA" id="ARBA00004651"/>
    </source>
</evidence>
<comment type="caution">
    <text evidence="8">Lacks conserved residue(s) required for the propagation of feature annotation.</text>
</comment>
<feature type="transmembrane region" description="Helical" evidence="8">
    <location>
        <begin position="74"/>
        <end position="100"/>
    </location>
</feature>
<keyword evidence="2 8" id="KW-1003">Cell membrane</keyword>
<dbReference type="AlphaFoldDB" id="A0AAD8ERP2"/>
<organism evidence="9 10">
    <name type="scientific">Diploptera punctata</name>
    <name type="common">Pacific beetle cockroach</name>
    <dbReference type="NCBI Taxonomy" id="6984"/>
    <lineage>
        <taxon>Eukaryota</taxon>
        <taxon>Metazoa</taxon>
        <taxon>Ecdysozoa</taxon>
        <taxon>Arthropoda</taxon>
        <taxon>Hexapoda</taxon>
        <taxon>Insecta</taxon>
        <taxon>Pterygota</taxon>
        <taxon>Neoptera</taxon>
        <taxon>Polyneoptera</taxon>
        <taxon>Dictyoptera</taxon>
        <taxon>Blattodea</taxon>
        <taxon>Blaberoidea</taxon>
        <taxon>Blaberidae</taxon>
        <taxon>Diplopterinae</taxon>
        <taxon>Diploptera</taxon>
    </lineage>
</organism>
<keyword evidence="5 8" id="KW-0472">Membrane</keyword>
<evidence type="ECO:0000256" key="5">
    <source>
        <dbReference type="ARBA" id="ARBA00023136"/>
    </source>
</evidence>
<evidence type="ECO:0000256" key="4">
    <source>
        <dbReference type="ARBA" id="ARBA00022989"/>
    </source>
</evidence>
<dbReference type="Pfam" id="PF08395">
    <property type="entry name" value="7tm_7"/>
    <property type="match status" value="1"/>
</dbReference>